<feature type="domain" description="OBG-type G" evidence="9">
    <location>
        <begin position="240"/>
        <end position="410"/>
    </location>
</feature>
<dbReference type="InterPro" id="IPR006073">
    <property type="entry name" value="GTP-bd"/>
</dbReference>
<feature type="compositionally biased region" description="Polar residues" evidence="7">
    <location>
        <begin position="67"/>
        <end position="76"/>
    </location>
</feature>
<protein>
    <recommendedName>
        <fullName evidence="13">Obg family GTPase CgtA</fullName>
    </recommendedName>
</protein>
<keyword evidence="4" id="KW-0547">Nucleotide-binding</keyword>
<dbReference type="NCBIfam" id="NF008954">
    <property type="entry name" value="PRK12296.1"/>
    <property type="match status" value="1"/>
</dbReference>
<keyword evidence="3" id="KW-0479">Metal-binding</keyword>
<dbReference type="InterPro" id="IPR006074">
    <property type="entry name" value="GTP1-OBG_CS"/>
</dbReference>
<dbReference type="GO" id="GO:0005525">
    <property type="term" value="F:GTP binding"/>
    <property type="evidence" value="ECO:0007669"/>
    <property type="project" value="UniProtKB-KW"/>
</dbReference>
<dbReference type="PROSITE" id="PS51883">
    <property type="entry name" value="OBG"/>
    <property type="match status" value="1"/>
</dbReference>
<feature type="domain" description="OCT" evidence="10">
    <location>
        <begin position="429"/>
        <end position="509"/>
    </location>
</feature>
<evidence type="ECO:0000313" key="12">
    <source>
        <dbReference type="EMBL" id="CAD9318158.1"/>
    </source>
</evidence>
<dbReference type="GO" id="GO:0005739">
    <property type="term" value="C:mitochondrion"/>
    <property type="evidence" value="ECO:0007669"/>
    <property type="project" value="TreeGrafter"/>
</dbReference>
<keyword evidence="8" id="KW-0732">Signal</keyword>
<evidence type="ECO:0000259" key="11">
    <source>
        <dbReference type="PROSITE" id="PS51883"/>
    </source>
</evidence>
<evidence type="ECO:0000259" key="10">
    <source>
        <dbReference type="PROSITE" id="PS51881"/>
    </source>
</evidence>
<sequence length="603" mass="66848">MRINKLTTNIAFLSCLMTNPCTAFLTPQHHNNRNTIQRRMATMEPYNADADMSYKRRQTLRDKEQRAQNQNSNINSDDPEWKFFDTARVHVSGGPGGNGCVAFRREKGEPMGGPSGGRGGSGGSIIMKVDTRLNTLAPLRNRVHVRAGKGNNGIGKNKDGKCAEDVIVLVPPGTLVRELHTGKLAGELREEGDELLVARGGRGGRGNAAFMTAKRTAPRLAERGEPGAARWLSVELRLVADVGFLGKPNAGKSTLLACASAAKPKIANYPFTTIVPNLGVCDLDDGEGLVLCDVPGLIEGAASGTGLGLSFLRHVQRCRVLLHLVDGTSEDPIGDFRTINKELELYDEYLASKPQVVVLNKMDVSEVRENSTSLIEELKKEAGHTRVLAISAVTTENVKELMSRLKKFVKVQPEADLPPLPEIDFSKAGLEYDSDEFEIISDPAYPGQWRIKGEYIEQVAKMTHWEYPEAIERFGRQLEALGIAAELERRGAIDGDLIMIDEYDFDFAPGMTNMYIPPELLEKDFLYEQQRSSDTARGMLVDNDGEEEELPWRPFTEGGYLDVDRDELVGFEEEEDWDMLLGEDGEFNEDYVMQEGDDMWTSN</sequence>
<dbReference type="FunFam" id="2.70.210.12:FF:000001">
    <property type="entry name" value="GTPase Obg"/>
    <property type="match status" value="1"/>
</dbReference>
<dbReference type="Pfam" id="PF09269">
    <property type="entry name" value="DUF1967"/>
    <property type="match status" value="1"/>
</dbReference>
<dbReference type="PANTHER" id="PTHR11702">
    <property type="entry name" value="DEVELOPMENTALLY REGULATED GTP-BINDING PROTEIN-RELATED"/>
    <property type="match status" value="1"/>
</dbReference>
<dbReference type="Pfam" id="PF01018">
    <property type="entry name" value="GTP1_OBG"/>
    <property type="match status" value="1"/>
</dbReference>
<feature type="signal peptide" evidence="8">
    <location>
        <begin position="1"/>
        <end position="23"/>
    </location>
</feature>
<keyword evidence="5" id="KW-0460">Magnesium</keyword>
<dbReference type="SUPFAM" id="SSF82051">
    <property type="entry name" value="Obg GTP-binding protein N-terminal domain"/>
    <property type="match status" value="1"/>
</dbReference>
<dbReference type="PROSITE" id="PS51881">
    <property type="entry name" value="OCT"/>
    <property type="match status" value="1"/>
</dbReference>
<dbReference type="PANTHER" id="PTHR11702:SF44">
    <property type="entry name" value="GTP-BINDING PROTEIN OBGC, CHLOROPLASTIC"/>
    <property type="match status" value="1"/>
</dbReference>
<dbReference type="SUPFAM" id="SSF102741">
    <property type="entry name" value="Obg GTP-binding protein C-terminal domain"/>
    <property type="match status" value="1"/>
</dbReference>
<dbReference type="SUPFAM" id="SSF52540">
    <property type="entry name" value="P-loop containing nucleoside triphosphate hydrolases"/>
    <property type="match status" value="1"/>
</dbReference>
<gene>
    <name evidence="12" type="ORF">DBRI1063_LOCUS4588</name>
</gene>
<dbReference type="CDD" id="cd01898">
    <property type="entry name" value="Obg"/>
    <property type="match status" value="1"/>
</dbReference>
<dbReference type="PRINTS" id="PR00326">
    <property type="entry name" value="GTP1OBG"/>
</dbReference>
<comment type="cofactor">
    <cofactor evidence="1">
        <name>Mg(2+)</name>
        <dbReference type="ChEBI" id="CHEBI:18420"/>
    </cofactor>
</comment>
<feature type="domain" description="Obg" evidence="11">
    <location>
        <begin position="81"/>
        <end position="239"/>
    </location>
</feature>
<dbReference type="PROSITE" id="PS51710">
    <property type="entry name" value="G_OBG"/>
    <property type="match status" value="1"/>
</dbReference>
<reference evidence="12" key="1">
    <citation type="submission" date="2021-01" db="EMBL/GenBank/DDBJ databases">
        <authorList>
            <person name="Corre E."/>
            <person name="Pelletier E."/>
            <person name="Niang G."/>
            <person name="Scheremetjew M."/>
            <person name="Finn R."/>
            <person name="Kale V."/>
            <person name="Holt S."/>
            <person name="Cochrane G."/>
            <person name="Meng A."/>
            <person name="Brown T."/>
            <person name="Cohen L."/>
        </authorList>
    </citation>
    <scope>NUCLEOTIDE SEQUENCE</scope>
    <source>
        <strain evidence="12">Pop2</strain>
    </source>
</reference>
<dbReference type="InterPro" id="IPR006169">
    <property type="entry name" value="GTP1_OBG_dom"/>
</dbReference>
<evidence type="ECO:0008006" key="13">
    <source>
        <dbReference type="Google" id="ProtNLM"/>
    </source>
</evidence>
<evidence type="ECO:0000256" key="1">
    <source>
        <dbReference type="ARBA" id="ARBA00001946"/>
    </source>
</evidence>
<evidence type="ECO:0000256" key="2">
    <source>
        <dbReference type="ARBA" id="ARBA00007699"/>
    </source>
</evidence>
<evidence type="ECO:0000256" key="3">
    <source>
        <dbReference type="ARBA" id="ARBA00022723"/>
    </source>
</evidence>
<evidence type="ECO:0000256" key="6">
    <source>
        <dbReference type="ARBA" id="ARBA00023134"/>
    </source>
</evidence>
<dbReference type="GO" id="GO:0042254">
    <property type="term" value="P:ribosome biogenesis"/>
    <property type="evidence" value="ECO:0007669"/>
    <property type="project" value="UniProtKB-UniRule"/>
</dbReference>
<dbReference type="GO" id="GO:0003924">
    <property type="term" value="F:GTPase activity"/>
    <property type="evidence" value="ECO:0007669"/>
    <property type="project" value="InterPro"/>
</dbReference>
<feature type="chain" id="PRO_5030160061" description="Obg family GTPase CgtA" evidence="8">
    <location>
        <begin position="24"/>
        <end position="603"/>
    </location>
</feature>
<dbReference type="EMBL" id="HBGN01007185">
    <property type="protein sequence ID" value="CAD9318158.1"/>
    <property type="molecule type" value="Transcribed_RNA"/>
</dbReference>
<dbReference type="GO" id="GO:0000287">
    <property type="term" value="F:magnesium ion binding"/>
    <property type="evidence" value="ECO:0007669"/>
    <property type="project" value="InterPro"/>
</dbReference>
<dbReference type="InterPro" id="IPR036346">
    <property type="entry name" value="GTP-bd_prot_GTP1/OBG_C_sf"/>
</dbReference>
<dbReference type="Pfam" id="PF01926">
    <property type="entry name" value="MMR_HSR1"/>
    <property type="match status" value="1"/>
</dbReference>
<evidence type="ECO:0000256" key="4">
    <source>
        <dbReference type="ARBA" id="ARBA00022741"/>
    </source>
</evidence>
<dbReference type="Gene3D" id="3.30.300.350">
    <property type="entry name" value="GTP-binding protein OBG, C-terminal domain"/>
    <property type="match status" value="1"/>
</dbReference>
<proteinExistence type="inferred from homology"/>
<dbReference type="AlphaFoldDB" id="A0A6U3PW53"/>
<dbReference type="NCBIfam" id="NF008956">
    <property type="entry name" value="PRK12299.1"/>
    <property type="match status" value="1"/>
</dbReference>
<dbReference type="InterPro" id="IPR031167">
    <property type="entry name" value="G_OBG"/>
</dbReference>
<accession>A0A6U3PW53</accession>
<feature type="region of interest" description="Disordered" evidence="7">
    <location>
        <begin position="58"/>
        <end position="80"/>
    </location>
</feature>
<dbReference type="HAMAP" id="MF_01454">
    <property type="entry name" value="GTPase_Obg"/>
    <property type="match status" value="1"/>
</dbReference>
<evidence type="ECO:0000256" key="5">
    <source>
        <dbReference type="ARBA" id="ARBA00022842"/>
    </source>
</evidence>
<dbReference type="InterPro" id="IPR036726">
    <property type="entry name" value="GTP1_OBG_dom_sf"/>
</dbReference>
<dbReference type="PROSITE" id="PS00905">
    <property type="entry name" value="GTP1_OBG"/>
    <property type="match status" value="1"/>
</dbReference>
<dbReference type="InterPro" id="IPR015349">
    <property type="entry name" value="OCT_dom"/>
</dbReference>
<dbReference type="InterPro" id="IPR045086">
    <property type="entry name" value="OBG_GTPase"/>
</dbReference>
<organism evidence="12">
    <name type="scientific">Ditylum brightwellii</name>
    <dbReference type="NCBI Taxonomy" id="49249"/>
    <lineage>
        <taxon>Eukaryota</taxon>
        <taxon>Sar</taxon>
        <taxon>Stramenopiles</taxon>
        <taxon>Ochrophyta</taxon>
        <taxon>Bacillariophyta</taxon>
        <taxon>Mediophyceae</taxon>
        <taxon>Lithodesmiophycidae</taxon>
        <taxon>Lithodesmiales</taxon>
        <taxon>Lithodesmiaceae</taxon>
        <taxon>Ditylum</taxon>
    </lineage>
</organism>
<evidence type="ECO:0000256" key="7">
    <source>
        <dbReference type="SAM" id="MobiDB-lite"/>
    </source>
</evidence>
<evidence type="ECO:0000256" key="8">
    <source>
        <dbReference type="SAM" id="SignalP"/>
    </source>
</evidence>
<dbReference type="Gene3D" id="3.40.50.300">
    <property type="entry name" value="P-loop containing nucleotide triphosphate hydrolases"/>
    <property type="match status" value="1"/>
</dbReference>
<dbReference type="InterPro" id="IPR014100">
    <property type="entry name" value="GTP-bd_Obg/CgtA"/>
</dbReference>
<comment type="similarity">
    <text evidence="2">Belongs to the TRAFAC class OBG-HflX-like GTPase superfamily. OBG GTPase family.</text>
</comment>
<keyword evidence="6" id="KW-0342">GTP-binding</keyword>
<name>A0A6U3PW53_9STRA</name>
<dbReference type="NCBIfam" id="TIGR02729">
    <property type="entry name" value="Obg_CgtA"/>
    <property type="match status" value="1"/>
</dbReference>
<dbReference type="InterPro" id="IPR027417">
    <property type="entry name" value="P-loop_NTPase"/>
</dbReference>
<dbReference type="Gene3D" id="2.70.210.12">
    <property type="entry name" value="GTP1/OBG domain"/>
    <property type="match status" value="1"/>
</dbReference>
<evidence type="ECO:0000259" key="9">
    <source>
        <dbReference type="PROSITE" id="PS51710"/>
    </source>
</evidence>
<dbReference type="NCBIfam" id="TIGR03595">
    <property type="entry name" value="Obg_CgtA_exten"/>
    <property type="match status" value="1"/>
</dbReference>
<dbReference type="NCBIfam" id="NF008955">
    <property type="entry name" value="PRK12297.1"/>
    <property type="match status" value="1"/>
</dbReference>